<dbReference type="EMBL" id="CP002400">
    <property type="protein sequence ID" value="ADU27700.1"/>
    <property type="molecule type" value="Genomic_DNA"/>
</dbReference>
<evidence type="ECO:0000313" key="4">
    <source>
        <dbReference type="Proteomes" id="UP000001551"/>
    </source>
</evidence>
<organism evidence="3 4">
    <name type="scientific">Ethanoligenens harbinense (strain DSM 18485 / JCM 12961 / CGMCC 1.5033 / YUAN-3)</name>
    <dbReference type="NCBI Taxonomy" id="663278"/>
    <lineage>
        <taxon>Bacteria</taxon>
        <taxon>Bacillati</taxon>
        <taxon>Bacillota</taxon>
        <taxon>Clostridia</taxon>
        <taxon>Eubacteriales</taxon>
        <taxon>Oscillospiraceae</taxon>
        <taxon>Ethanoligenens</taxon>
    </lineage>
</organism>
<dbReference type="HOGENOM" id="CLU_050990_0_0_9"/>
<dbReference type="InterPro" id="IPR034829">
    <property type="entry name" value="DnaD-like_sf"/>
</dbReference>
<feature type="domain" description="DnaB/C C-terminal" evidence="2">
    <location>
        <begin position="227"/>
        <end position="294"/>
    </location>
</feature>
<dbReference type="RefSeq" id="WP_013486048.1">
    <property type="nucleotide sequence ID" value="NC_014828.1"/>
</dbReference>
<dbReference type="PIRSF" id="PIRSF033722">
    <property type="entry name" value="DnaD_CA_C3587_prd"/>
    <property type="match status" value="1"/>
</dbReference>
<dbReference type="InterPro" id="IPR053162">
    <property type="entry name" value="DnaD"/>
</dbReference>
<dbReference type="Proteomes" id="UP000001551">
    <property type="component" value="Chromosome"/>
</dbReference>
<dbReference type="InterPro" id="IPR006343">
    <property type="entry name" value="DnaB/C_C"/>
</dbReference>
<dbReference type="SUPFAM" id="SSF158499">
    <property type="entry name" value="DnaD domain-like"/>
    <property type="match status" value="2"/>
</dbReference>
<dbReference type="Gene3D" id="1.10.10.630">
    <property type="entry name" value="DnaD domain-like"/>
    <property type="match status" value="2"/>
</dbReference>
<feature type="domain" description="DnaB/C C-terminal" evidence="2">
    <location>
        <begin position="141"/>
        <end position="207"/>
    </location>
</feature>
<dbReference type="AlphaFoldDB" id="E6U420"/>
<reference evidence="3 4" key="1">
    <citation type="submission" date="2010-12" db="EMBL/GenBank/DDBJ databases">
        <title>Complete sequence of Ethanoligenens harbinense YUAN-3.</title>
        <authorList>
            <person name="Lucas S."/>
            <person name="Copeland A."/>
            <person name="Lapidus A."/>
            <person name="Cheng J.-F."/>
            <person name="Bruce D."/>
            <person name="Goodwin L."/>
            <person name="Pitluck S."/>
            <person name="Chertkov O."/>
            <person name="Misra M."/>
            <person name="Detter J.C."/>
            <person name="Han C."/>
            <person name="Tapia R."/>
            <person name="Land M."/>
            <person name="Hauser L."/>
            <person name="Jeffries C."/>
            <person name="Kyrpides N."/>
            <person name="Ivanova N."/>
            <person name="Mikhailova N."/>
            <person name="Wang A."/>
            <person name="Mouttaki H."/>
            <person name="He Z."/>
            <person name="Zhou J."/>
            <person name="Hemme C.L."/>
            <person name="Woyke T."/>
        </authorList>
    </citation>
    <scope>NUCLEOTIDE SEQUENCE [LARGE SCALE GENOMIC DNA]</scope>
    <source>
        <strain evidence="4">DSM 18485 / JCM 12961 / CGMCC 1.5033 / YUAN-3</strain>
    </source>
</reference>
<accession>E6U420</accession>
<evidence type="ECO:0000256" key="1">
    <source>
        <dbReference type="ARBA" id="ARBA00093462"/>
    </source>
</evidence>
<dbReference type="STRING" id="663278.Ethha_2183"/>
<evidence type="ECO:0000259" key="2">
    <source>
        <dbReference type="Pfam" id="PF07261"/>
    </source>
</evidence>
<name>E6U420_ETHHY</name>
<dbReference type="PANTHER" id="PTHR37293:SF5">
    <property type="entry name" value="DNA REPLICATION PROTEIN"/>
    <property type="match status" value="1"/>
</dbReference>
<dbReference type="InterPro" id="IPR017019">
    <property type="entry name" value="DNA_replication_prd_bac"/>
</dbReference>
<proteinExistence type="inferred from homology"/>
<protein>
    <submittedName>
        <fullName evidence="3">Primosome, DnaD subunit</fullName>
    </submittedName>
</protein>
<dbReference type="Pfam" id="PF07261">
    <property type="entry name" value="DnaB_2"/>
    <property type="match status" value="2"/>
</dbReference>
<evidence type="ECO:0000313" key="3">
    <source>
        <dbReference type="EMBL" id="ADU27700.1"/>
    </source>
</evidence>
<keyword evidence="4" id="KW-1185">Reference proteome</keyword>
<dbReference type="PANTHER" id="PTHR37293">
    <property type="entry name" value="PHAGE REPLICATION PROTEIN-RELATED"/>
    <property type="match status" value="1"/>
</dbReference>
<dbReference type="KEGG" id="eha:Ethha_2183"/>
<gene>
    <name evidence="3" type="ordered locus">Ethha_2183</name>
</gene>
<comment type="similarity">
    <text evidence="1">Belongs to the DnaB/DnaD family.</text>
</comment>
<sequence length="326" mass="36138">MKLHVCFGFTAGVFALPCDIVDRYINDASADALRVLLYLYRRGGEQESAALCKALRMEEDTLLAALAYWAERGLFALNAGPAPAAAEAAAQAAPPASAAKKPERPARPALETPTQYTATDIVNRSKNSAEIRFLLDTAPTLLGRLLSPADCSTLLFLYDSAGLPADVILMLLEYCVTTGHTNLRYLEKVALSWAEDGIDTHEKAEQRIRQLEALHSFEGQVRSIMGITGRALTPSERQHLTRWANEWQTPPELVHAAFDICVKRTGKLSFSYINSILKTWHEKGFTTVEQAQNERREPPRQNGGKTATYDINEYVDLSMKRLLGDK</sequence>
<dbReference type="eggNOG" id="COG3935">
    <property type="taxonomic scope" value="Bacteria"/>
</dbReference>
<dbReference type="NCBIfam" id="TIGR01446">
    <property type="entry name" value="DnaD_dom"/>
    <property type="match status" value="2"/>
</dbReference>